<gene>
    <name evidence="3" type="ORF">MGAD_53410</name>
</gene>
<feature type="region of interest" description="Disordered" evidence="1">
    <location>
        <begin position="239"/>
        <end position="259"/>
    </location>
</feature>
<sequence>MRSIYARANIDVGYASRAFRKDNMKRSARSAMAVGVSMLAVSAAVIAPVHTTDAPAPDPAVRLAAAVEPLQPGEKPPHIPALLRSSQLLPSVVPTAVPGAPSVLAVPIAPNLANGIDNLYLAVEPWVQYGFEVAAAAIAWVPYVGFLSGLIMDGYFFGESIVASAVFNFTDFLRGDGGLVENLVDFGVDVGLAFVWLGLDVVNTFIPLPPCNCYPPRPPLQGPFSALDALTTLTKPAQEMTADTTSVDESAQPGLDETTGEEVVAVDNAIEQKRAAPGTKLREVLGELVDRFTGERLDGSAEQLTNDNVTDASDTVRAQGQVRGSLVATPTGQSSHPKSGTTPRTGKLNEKLAELAQSLAPKVTKAPSSNADGAGSLGDPGAGDTSGTQ</sequence>
<feature type="transmembrane region" description="Helical" evidence="2">
    <location>
        <begin position="30"/>
        <end position="49"/>
    </location>
</feature>
<feature type="compositionally biased region" description="Polar residues" evidence="1">
    <location>
        <begin position="239"/>
        <end position="249"/>
    </location>
</feature>
<keyword evidence="2" id="KW-0812">Transmembrane</keyword>
<evidence type="ECO:0000256" key="1">
    <source>
        <dbReference type="SAM" id="MobiDB-lite"/>
    </source>
</evidence>
<evidence type="ECO:0000313" key="3">
    <source>
        <dbReference type="EMBL" id="BBZ21006.1"/>
    </source>
</evidence>
<dbReference type="EMBL" id="AP022608">
    <property type="protein sequence ID" value="BBZ21006.1"/>
    <property type="molecule type" value="Genomic_DNA"/>
</dbReference>
<protein>
    <submittedName>
        <fullName evidence="3">Uncharacterized protein</fullName>
    </submittedName>
</protein>
<dbReference type="Proteomes" id="UP000466187">
    <property type="component" value="Chromosome"/>
</dbReference>
<feature type="compositionally biased region" description="Polar residues" evidence="1">
    <location>
        <begin position="328"/>
        <end position="344"/>
    </location>
</feature>
<dbReference type="KEGG" id="mgad:MGAD_53410"/>
<proteinExistence type="predicted"/>
<accession>A0A7I7WTK2</accession>
<dbReference type="AlphaFoldDB" id="A0A7I7WTK2"/>
<feature type="region of interest" description="Disordered" evidence="1">
    <location>
        <begin position="325"/>
        <end position="389"/>
    </location>
</feature>
<organism evidence="3 4">
    <name type="scientific">Mycolicibacterium gadium</name>
    <name type="common">Mycobacterium gadium</name>
    <dbReference type="NCBI Taxonomy" id="1794"/>
    <lineage>
        <taxon>Bacteria</taxon>
        <taxon>Bacillati</taxon>
        <taxon>Actinomycetota</taxon>
        <taxon>Actinomycetes</taxon>
        <taxon>Mycobacteriales</taxon>
        <taxon>Mycobacteriaceae</taxon>
        <taxon>Mycolicibacterium</taxon>
    </lineage>
</organism>
<name>A0A7I7WTK2_MYCGU</name>
<keyword evidence="2" id="KW-0472">Membrane</keyword>
<keyword evidence="2" id="KW-1133">Transmembrane helix</keyword>
<reference evidence="3 4" key="1">
    <citation type="journal article" date="2019" name="Emerg. Microbes Infect.">
        <title>Comprehensive subspecies identification of 175 nontuberculous mycobacteria species based on 7547 genomic profiles.</title>
        <authorList>
            <person name="Matsumoto Y."/>
            <person name="Kinjo T."/>
            <person name="Motooka D."/>
            <person name="Nabeya D."/>
            <person name="Jung N."/>
            <person name="Uechi K."/>
            <person name="Horii T."/>
            <person name="Iida T."/>
            <person name="Fujita J."/>
            <person name="Nakamura S."/>
        </authorList>
    </citation>
    <scope>NUCLEOTIDE SEQUENCE [LARGE SCALE GENOMIC DNA]</scope>
    <source>
        <strain evidence="3 4">JCM 12688</strain>
    </source>
</reference>
<evidence type="ECO:0000256" key="2">
    <source>
        <dbReference type="SAM" id="Phobius"/>
    </source>
</evidence>
<evidence type="ECO:0000313" key="4">
    <source>
        <dbReference type="Proteomes" id="UP000466187"/>
    </source>
</evidence>